<dbReference type="InterPro" id="IPR016024">
    <property type="entry name" value="ARM-type_fold"/>
</dbReference>
<dbReference type="EMBL" id="MCFL01000033">
    <property type="protein sequence ID" value="ORZ33819.1"/>
    <property type="molecule type" value="Genomic_DNA"/>
</dbReference>
<feature type="compositionally biased region" description="Low complexity" evidence="1">
    <location>
        <begin position="722"/>
        <end position="748"/>
    </location>
</feature>
<feature type="region of interest" description="Disordered" evidence="1">
    <location>
        <begin position="722"/>
        <end position="783"/>
    </location>
</feature>
<comment type="caution">
    <text evidence="2">The sequence shown here is derived from an EMBL/GenBank/DDBJ whole genome shotgun (WGS) entry which is preliminary data.</text>
</comment>
<evidence type="ECO:0000313" key="3">
    <source>
        <dbReference type="Proteomes" id="UP000193411"/>
    </source>
</evidence>
<dbReference type="InterPro" id="IPR011989">
    <property type="entry name" value="ARM-like"/>
</dbReference>
<feature type="region of interest" description="Disordered" evidence="1">
    <location>
        <begin position="341"/>
        <end position="396"/>
    </location>
</feature>
<protein>
    <submittedName>
        <fullName evidence="2">Armadillo-type protein</fullName>
    </submittedName>
</protein>
<accession>A0A1Y2HH05</accession>
<reference evidence="2 3" key="1">
    <citation type="submission" date="2016-07" db="EMBL/GenBank/DDBJ databases">
        <title>Pervasive Adenine N6-methylation of Active Genes in Fungi.</title>
        <authorList>
            <consortium name="DOE Joint Genome Institute"/>
            <person name="Mondo S.J."/>
            <person name="Dannebaum R.O."/>
            <person name="Kuo R.C."/>
            <person name="Labutti K."/>
            <person name="Haridas S."/>
            <person name="Kuo A."/>
            <person name="Salamov A."/>
            <person name="Ahrendt S.R."/>
            <person name="Lipzen A."/>
            <person name="Sullivan W."/>
            <person name="Andreopoulos W.B."/>
            <person name="Clum A."/>
            <person name="Lindquist E."/>
            <person name="Daum C."/>
            <person name="Ramamoorthy G.K."/>
            <person name="Gryganskyi A."/>
            <person name="Culley D."/>
            <person name="Magnuson J.K."/>
            <person name="James T.Y."/>
            <person name="O'Malley M.A."/>
            <person name="Stajich J.E."/>
            <person name="Spatafora J.W."/>
            <person name="Visel A."/>
            <person name="Grigoriev I.V."/>
        </authorList>
    </citation>
    <scope>NUCLEOTIDE SEQUENCE [LARGE SCALE GENOMIC DNA]</scope>
    <source>
        <strain evidence="2 3">PL171</strain>
    </source>
</reference>
<gene>
    <name evidence="2" type="ORF">BCR44DRAFT_1437658</name>
</gene>
<dbReference type="Proteomes" id="UP000193411">
    <property type="component" value="Unassembled WGS sequence"/>
</dbReference>
<keyword evidence="3" id="KW-1185">Reference proteome</keyword>
<dbReference type="Gene3D" id="1.25.10.10">
    <property type="entry name" value="Leucine-rich Repeat Variant"/>
    <property type="match status" value="2"/>
</dbReference>
<dbReference type="AlphaFoldDB" id="A0A1Y2HH05"/>
<name>A0A1Y2HH05_9FUNG</name>
<evidence type="ECO:0000256" key="1">
    <source>
        <dbReference type="SAM" id="MobiDB-lite"/>
    </source>
</evidence>
<feature type="compositionally biased region" description="Polar residues" evidence="1">
    <location>
        <begin position="386"/>
        <end position="396"/>
    </location>
</feature>
<proteinExistence type="predicted"/>
<dbReference type="OrthoDB" id="5600179at2759"/>
<feature type="compositionally biased region" description="Low complexity" evidence="1">
    <location>
        <begin position="341"/>
        <end position="353"/>
    </location>
</feature>
<sequence>MLCNNTVTDQRLAAAALSHLGHQTDSRMVAFLARQLGEVDKRARQVAIEALSSAEPERMHDVLQVVYPLLVHSNPAVRSDAVMVVAQVAATWREKYPNEYRKNVVGEPKLVVPDGGDKYDAVVAVGQQQQQQADGSSSDGSDSDGCLAPVSLTKEEEQLRDCLVRIVIMMISDWDLSLRDQCSQVVAEFDLVPLLLNHASGLLRDAGLGGRQMALKIMSIIKMVTVDMWEPFLEVFGDDYASVRAEACLTAHAIGLSHSKLVKELLNKLTDSEPNVRACSVKALSTVATGPKIAFEIFNLLLNFLDHELMSQVKESGCDTIVVFVNACDEHVRTFAATGMGSTGTGATSTMSGNGNPPGPTAVSNHLAPNSTLPVAPGSPRMQRSRPGSSIGNQLGESLAAGSTVTASNPRLATSAANVAAKTASPHGSSVNVAADPQLSPNGTGGEPKTAVQRAASLGERARALLIKWYTRGHRDELRLQECAERALVALGVHVASLAVSDSGLSGDAEVCEVVAAETREELRRVREKYYKGQVTECALGNVETALALATLQPSLASSAAAADGDTPANVVSRRIKQLGTRANVLRQLSLMDKLESHQYPGSLYGHDLTNAKRQSAPSSAVASESALNEQRHPHTRLDADMVWKMMTEGPQGSDVRGGKNASFVLEEDEVDPDELPDTVDVTLGGVIDGLPLSGPRQTMGTALNSRRQSLLAMAPITAALTSSRPSTSGSESLSSSSHSLATSRRGSLMLAAGSHSRAGDGATLRKPVGRRDSVVMRRMFSR</sequence>
<organism evidence="2 3">
    <name type="scientific">Catenaria anguillulae PL171</name>
    <dbReference type="NCBI Taxonomy" id="765915"/>
    <lineage>
        <taxon>Eukaryota</taxon>
        <taxon>Fungi</taxon>
        <taxon>Fungi incertae sedis</taxon>
        <taxon>Blastocladiomycota</taxon>
        <taxon>Blastocladiomycetes</taxon>
        <taxon>Blastocladiales</taxon>
        <taxon>Catenariaceae</taxon>
        <taxon>Catenaria</taxon>
    </lineage>
</organism>
<dbReference type="SUPFAM" id="SSF48371">
    <property type="entry name" value="ARM repeat"/>
    <property type="match status" value="1"/>
</dbReference>
<feature type="region of interest" description="Disordered" evidence="1">
    <location>
        <begin position="418"/>
        <end position="451"/>
    </location>
</feature>
<evidence type="ECO:0000313" key="2">
    <source>
        <dbReference type="EMBL" id="ORZ33819.1"/>
    </source>
</evidence>
<feature type="compositionally biased region" description="Polar residues" evidence="1">
    <location>
        <begin position="362"/>
        <end position="373"/>
    </location>
</feature>
<feature type="compositionally biased region" description="Low complexity" evidence="1">
    <location>
        <begin position="616"/>
        <end position="627"/>
    </location>
</feature>
<feature type="region of interest" description="Disordered" evidence="1">
    <location>
        <begin position="612"/>
        <end position="635"/>
    </location>
</feature>